<feature type="region of interest" description="Disordered" evidence="1">
    <location>
        <begin position="1"/>
        <end position="20"/>
    </location>
</feature>
<keyword evidence="3" id="KW-1185">Reference proteome</keyword>
<sequence length="221" mass="23715">MADGDAQPGPYPVSDALPAGVDELDPGLNVLVSGPSMSGKRQLVFDLLAPDSDAMDPVVVMTTDDPAQRIQTQLGDRGVSFAPDAVRVVDATGAPGDDDPAIHRVNSPADLTGMGVAFTQAVEQMGTPDRLRLGFLSISTLLQYVDSERTFSFMHVLSRRTSAAGYLGVFTLDPSTHDEQFVNVVTSIFDVVIELRETDGDRELRVRGLPGVDTSWTDFPH</sequence>
<dbReference type="Gene3D" id="3.40.50.300">
    <property type="entry name" value="P-loop containing nucleotide triphosphate hydrolases"/>
    <property type="match status" value="1"/>
</dbReference>
<dbReference type="RefSeq" id="WP_092631661.1">
    <property type="nucleotide sequence ID" value="NZ_FNQT01000001.1"/>
</dbReference>
<dbReference type="InterPro" id="IPR027417">
    <property type="entry name" value="P-loop_NTPase"/>
</dbReference>
<evidence type="ECO:0000256" key="1">
    <source>
        <dbReference type="SAM" id="MobiDB-lite"/>
    </source>
</evidence>
<evidence type="ECO:0000313" key="2">
    <source>
        <dbReference type="EMBL" id="SDZ84994.1"/>
    </source>
</evidence>
<accession>A0A1H3WF25</accession>
<proteinExistence type="predicted"/>
<name>A0A1H3WF25_9EURY</name>
<dbReference type="Proteomes" id="UP000236755">
    <property type="component" value="Unassembled WGS sequence"/>
</dbReference>
<organism evidence="2 3">
    <name type="scientific">Haloplanus vescus</name>
    <dbReference type="NCBI Taxonomy" id="555874"/>
    <lineage>
        <taxon>Archaea</taxon>
        <taxon>Methanobacteriati</taxon>
        <taxon>Methanobacteriota</taxon>
        <taxon>Stenosarchaea group</taxon>
        <taxon>Halobacteria</taxon>
        <taxon>Halobacteriales</taxon>
        <taxon>Haloferacaceae</taxon>
        <taxon>Haloplanus</taxon>
    </lineage>
</organism>
<dbReference type="InterPro" id="IPR055927">
    <property type="entry name" value="DUF7504"/>
</dbReference>
<reference evidence="2 3" key="1">
    <citation type="submission" date="2016-10" db="EMBL/GenBank/DDBJ databases">
        <authorList>
            <person name="de Groot N.N."/>
        </authorList>
    </citation>
    <scope>NUCLEOTIDE SEQUENCE [LARGE SCALE GENOMIC DNA]</scope>
    <source>
        <strain evidence="2 3">CGMCC 1.8712</strain>
    </source>
</reference>
<dbReference type="OrthoDB" id="109251at2157"/>
<dbReference type="Pfam" id="PF24336">
    <property type="entry name" value="DUF7504"/>
    <property type="match status" value="1"/>
</dbReference>
<gene>
    <name evidence="2" type="ORF">SAMN04488065_0768</name>
</gene>
<dbReference type="EMBL" id="FNQT01000001">
    <property type="protein sequence ID" value="SDZ84994.1"/>
    <property type="molecule type" value="Genomic_DNA"/>
</dbReference>
<dbReference type="AlphaFoldDB" id="A0A1H3WF25"/>
<protein>
    <submittedName>
        <fullName evidence="2">RecA-superfamily ATPase, KaiC/GvpD/RAD55 family</fullName>
    </submittedName>
</protein>
<evidence type="ECO:0000313" key="3">
    <source>
        <dbReference type="Proteomes" id="UP000236755"/>
    </source>
</evidence>